<feature type="domain" description="Glycoside hydrolase family 9" evidence="6">
    <location>
        <begin position="315"/>
        <end position="725"/>
    </location>
</feature>
<reference evidence="8" key="1">
    <citation type="submission" date="2006-10" db="EMBL/GenBank/DDBJ databases">
        <title>Complete sequence of Solibacter usitatus Ellin6076.</title>
        <authorList>
            <consortium name="US DOE Joint Genome Institute"/>
            <person name="Copeland A."/>
            <person name="Lucas S."/>
            <person name="Lapidus A."/>
            <person name="Barry K."/>
            <person name="Detter J.C."/>
            <person name="Glavina del Rio T."/>
            <person name="Hammon N."/>
            <person name="Israni S."/>
            <person name="Dalin E."/>
            <person name="Tice H."/>
            <person name="Pitluck S."/>
            <person name="Thompson L.S."/>
            <person name="Brettin T."/>
            <person name="Bruce D."/>
            <person name="Han C."/>
            <person name="Tapia R."/>
            <person name="Gilna P."/>
            <person name="Schmutz J."/>
            <person name="Larimer F."/>
            <person name="Land M."/>
            <person name="Hauser L."/>
            <person name="Kyrpides N."/>
            <person name="Mikhailova N."/>
            <person name="Janssen P.H."/>
            <person name="Kuske C.R."/>
            <person name="Richardson P."/>
        </authorList>
    </citation>
    <scope>NUCLEOTIDE SEQUENCE</scope>
    <source>
        <strain evidence="8">Ellin6076</strain>
    </source>
</reference>
<dbReference type="AlphaFoldDB" id="Q02CK4"/>
<accession>Q02CK4</accession>
<dbReference type="InParanoid" id="Q02CK4"/>
<organism evidence="8">
    <name type="scientific">Solibacter usitatus (strain Ellin6076)</name>
    <dbReference type="NCBI Taxonomy" id="234267"/>
    <lineage>
        <taxon>Bacteria</taxon>
        <taxon>Pseudomonadati</taxon>
        <taxon>Acidobacteriota</taxon>
        <taxon>Terriglobia</taxon>
        <taxon>Bryobacterales</taxon>
        <taxon>Solibacteraceae</taxon>
        <taxon>Candidatus Solibacter</taxon>
    </lineage>
</organism>
<evidence type="ECO:0000256" key="1">
    <source>
        <dbReference type="ARBA" id="ARBA00007072"/>
    </source>
</evidence>
<dbReference type="CDD" id="cd02850">
    <property type="entry name" value="E_set_Cellulase_N"/>
    <property type="match status" value="1"/>
</dbReference>
<dbReference type="eggNOG" id="COG0726">
    <property type="taxonomic scope" value="Bacteria"/>
</dbReference>
<keyword evidence="3" id="KW-0119">Carbohydrate metabolism</keyword>
<keyword evidence="4" id="KW-0326">Glycosidase</keyword>
<dbReference type="STRING" id="234267.Acid_0198"/>
<evidence type="ECO:0000259" key="7">
    <source>
        <dbReference type="Pfam" id="PF02927"/>
    </source>
</evidence>
<dbReference type="HOGENOM" id="CLU_014045_0_0_0"/>
<evidence type="ECO:0000256" key="3">
    <source>
        <dbReference type="ARBA" id="ARBA00023277"/>
    </source>
</evidence>
<gene>
    <name evidence="8" type="ordered locus">Acid_0198</name>
</gene>
<feature type="domain" description="Cellulase Ig-like" evidence="7">
    <location>
        <begin position="229"/>
        <end position="300"/>
    </location>
</feature>
<dbReference type="InterPro" id="IPR004197">
    <property type="entry name" value="Cellulase_Ig-like"/>
</dbReference>
<dbReference type="OrthoDB" id="9758662at2"/>
<dbReference type="InterPro" id="IPR012341">
    <property type="entry name" value="6hp_glycosidase-like_sf"/>
</dbReference>
<dbReference type="InterPro" id="IPR014756">
    <property type="entry name" value="Ig_E-set"/>
</dbReference>
<dbReference type="KEGG" id="sus:Acid_0198"/>
<keyword evidence="2 8" id="KW-0378">Hydrolase</keyword>
<dbReference type="SUPFAM" id="SSF48208">
    <property type="entry name" value="Six-hairpin glycosidases"/>
    <property type="match status" value="1"/>
</dbReference>
<dbReference type="Pfam" id="PF00759">
    <property type="entry name" value="Glyco_hydro_9"/>
    <property type="match status" value="1"/>
</dbReference>
<evidence type="ECO:0000256" key="2">
    <source>
        <dbReference type="ARBA" id="ARBA00022801"/>
    </source>
</evidence>
<proteinExistence type="inferred from homology"/>
<dbReference type="InterPro" id="IPR001701">
    <property type="entry name" value="Glyco_hydro_9"/>
</dbReference>
<dbReference type="CAZy" id="GH9">
    <property type="family name" value="Glycoside Hydrolase Family 9"/>
</dbReference>
<evidence type="ECO:0000256" key="4">
    <source>
        <dbReference type="ARBA" id="ARBA00023295"/>
    </source>
</evidence>
<protein>
    <submittedName>
        <fullName evidence="8">Glycoside hydrolase, family 9</fullName>
    </submittedName>
</protein>
<evidence type="ECO:0000259" key="6">
    <source>
        <dbReference type="Pfam" id="PF00759"/>
    </source>
</evidence>
<dbReference type="GO" id="GO:0000272">
    <property type="term" value="P:polysaccharide catabolic process"/>
    <property type="evidence" value="ECO:0007669"/>
    <property type="project" value="UniProtKB-KW"/>
</dbReference>
<dbReference type="PANTHER" id="PTHR22298">
    <property type="entry name" value="ENDO-1,4-BETA-GLUCANASE"/>
    <property type="match status" value="1"/>
</dbReference>
<dbReference type="GO" id="GO:0008810">
    <property type="term" value="F:cellulase activity"/>
    <property type="evidence" value="ECO:0007669"/>
    <property type="project" value="InterPro"/>
</dbReference>
<dbReference type="EMBL" id="CP000473">
    <property type="protein sequence ID" value="ABJ81212.1"/>
    <property type="molecule type" value="Genomic_DNA"/>
</dbReference>
<evidence type="ECO:0000313" key="8">
    <source>
        <dbReference type="EMBL" id="ABJ81212.1"/>
    </source>
</evidence>
<sequence length="932" mass="103660" precursor="true">MQTRTVFLTLVTVLSAAQAPPRMPIPNNYQDSILTRWLAKPVLESKLLDDAESLDTWKLVNVDQAKGQMTLTTERKVSGAAALRLRCPMVGDAPAAGRYYGTASARRVVAAEDWSPWNRLSFWVYPDLPGVRVISLIVTFRNEGKEPVPDSYGKMGVNHVILKNHEWNHIVWEIANLPRDKVTGLDFSYRMQGHEPGAGDIATFDIDKLELQQVNADHYEGWDVAPGAISFSHSGYQTGSPKSAIASDLRAAQFELVDTRTGRAVLSKKVAEVTSQIGRFQVMDFSEVRDPGTYFVRAGNRSTRPFPIGDDVWKSSLWKAINFFYVERCGYAIPGVHDACHRDWMLKHGEKQLVVNGGWHDAGDLSQSLSNTAEAAYSMFSLAERMQAAHEDPELLNRLLEEAKWGLHWLLKVTFHDGFRPGFSQMDRWTDGVIGNLDDVSARATNNPAQNLAAAATEALAARVLKQSDPILAGYSLKQAQEDWDFAIAGMAGGTRGGVTEISGHAIIAGLELWQATGDRKYADRAIALSKNITGSQQRDFLPGLTTPLTGFFYTAPDKTRILRYQHLSHEEAPTVALVRLCELFPDDPNWMTWYSAVALYTEYFQKPMARFTEPYGMLANSIYKDDEYLQQPEGGRGSTRDAFREQVLNGIKVGEHHYVRLFPVWFEFRGNNGTMLAENKAIAAAAHLRGNLELANLAEKNMEWVVGRNPFVQSLMWGEGYDYAPQYSAMSGDIVGSLPVGIQAHRNADAPYWPTENCHNWKEVWVHPVGRWIWLMRDLAGPAMLEGNSGTPVQLRDISTGRISNIAAGRLHTAVPQGEYELTAGSLKRRITMLPGQSYPVNFDDIEFTFSGEKNASGVVTMHAVVTGTGRHTIALRTDNLPVEPAARDVDLEPGVPQAIEWRARPSSEAPWIAVAIPDHQISRRKEATGR</sequence>
<dbReference type="InterPro" id="IPR013783">
    <property type="entry name" value="Ig-like_fold"/>
</dbReference>
<dbReference type="InterPro" id="IPR008928">
    <property type="entry name" value="6-hairpin_glycosidase_sf"/>
</dbReference>
<dbReference type="Gene3D" id="2.60.40.10">
    <property type="entry name" value="Immunoglobulins"/>
    <property type="match status" value="1"/>
</dbReference>
<name>Q02CK4_SOLUE</name>
<dbReference type="SUPFAM" id="SSF81296">
    <property type="entry name" value="E set domains"/>
    <property type="match status" value="1"/>
</dbReference>
<comment type="similarity">
    <text evidence="1">Belongs to the glycosyl hydrolase 9 (cellulase E) family.</text>
</comment>
<keyword evidence="5" id="KW-0624">Polysaccharide degradation</keyword>
<evidence type="ECO:0000256" key="5">
    <source>
        <dbReference type="ARBA" id="ARBA00023326"/>
    </source>
</evidence>
<dbReference type="Gene3D" id="1.50.10.10">
    <property type="match status" value="1"/>
</dbReference>
<dbReference type="Pfam" id="PF02927">
    <property type="entry name" value="CelD_N"/>
    <property type="match status" value="1"/>
</dbReference>